<evidence type="ECO:0000313" key="2">
    <source>
        <dbReference type="EMBL" id="ADU30597.1"/>
    </source>
</evidence>
<dbReference type="HOGENOM" id="CLU_021264_2_3_9"/>
<dbReference type="InterPro" id="IPR002509">
    <property type="entry name" value="NODB_dom"/>
</dbReference>
<dbReference type="PANTHER" id="PTHR10587">
    <property type="entry name" value="GLYCOSYL TRANSFERASE-RELATED"/>
    <property type="match status" value="1"/>
</dbReference>
<evidence type="ECO:0000313" key="3">
    <source>
        <dbReference type="Proteomes" id="UP000001401"/>
    </source>
</evidence>
<dbReference type="EMBL" id="CP002394">
    <property type="protein sequence ID" value="ADU30597.1"/>
    <property type="molecule type" value="Genomic_DNA"/>
</dbReference>
<dbReference type="eggNOG" id="COG0726">
    <property type="taxonomic scope" value="Bacteria"/>
</dbReference>
<dbReference type="KEGG" id="bco:Bcell_2338"/>
<dbReference type="STRING" id="649639.Bcell_2338"/>
<dbReference type="AlphaFoldDB" id="E6TR85"/>
<reference evidence="2" key="1">
    <citation type="submission" date="2010-12" db="EMBL/GenBank/DDBJ databases">
        <title>Complete sequence of Bacillus cellulosilyticus DSM 2522.</title>
        <authorList>
            <consortium name="US DOE Joint Genome Institute"/>
            <person name="Lucas S."/>
            <person name="Copeland A."/>
            <person name="Lapidus A."/>
            <person name="Cheng J.-F."/>
            <person name="Bruce D."/>
            <person name="Goodwin L."/>
            <person name="Pitluck S."/>
            <person name="Chertkov O."/>
            <person name="Detter J.C."/>
            <person name="Han C."/>
            <person name="Tapia R."/>
            <person name="Land M."/>
            <person name="Hauser L."/>
            <person name="Jeffries C."/>
            <person name="Kyrpides N."/>
            <person name="Ivanova N."/>
            <person name="Mikhailova N."/>
            <person name="Brumm P."/>
            <person name="Mead D."/>
            <person name="Woyke T."/>
        </authorList>
    </citation>
    <scope>NUCLEOTIDE SEQUENCE [LARGE SCALE GENOMIC DNA]</scope>
    <source>
        <strain evidence="2">DSM 2522</strain>
    </source>
</reference>
<dbReference type="OrthoDB" id="9812065at2"/>
<sequence length="280" mass="31960">MGYGILRVTLIAMMFFSLLPFIYAHAEFEKVAEPVWWWNKDRQNEDIPNPEGGPETERIRQPVSNILLQQRYPNIVVLQGDSGDNRVALTFDDGPDPRYTEQVLDVLSEFNVPATFFVMGARAEAYPEIVQRTAEEGHIIGNHTYWHPNLVDENIDTLEREITETENVLAEIIGYRTSLFRAPYGFLDDEFVQKIGEMNYSVVAWSVDSLDWQEDPADEIAYTVLSNTHPGAIILMHDGAEWEGDRTNTIEALRQIIPSLQEQGVEFVTVPDLLGIPYQQ</sequence>
<dbReference type="PANTHER" id="PTHR10587:SF125">
    <property type="entry name" value="POLYSACCHARIDE DEACETYLASE YHEN-RELATED"/>
    <property type="match status" value="1"/>
</dbReference>
<dbReference type="GO" id="GO:0016810">
    <property type="term" value="F:hydrolase activity, acting on carbon-nitrogen (but not peptide) bonds"/>
    <property type="evidence" value="ECO:0007669"/>
    <property type="project" value="InterPro"/>
</dbReference>
<dbReference type="InterPro" id="IPR050248">
    <property type="entry name" value="Polysacc_deacetylase_ArnD"/>
</dbReference>
<accession>E6TR85</accession>
<dbReference type="GO" id="GO:0005975">
    <property type="term" value="P:carbohydrate metabolic process"/>
    <property type="evidence" value="ECO:0007669"/>
    <property type="project" value="InterPro"/>
</dbReference>
<dbReference type="SUPFAM" id="SSF88713">
    <property type="entry name" value="Glycoside hydrolase/deacetylase"/>
    <property type="match status" value="1"/>
</dbReference>
<dbReference type="PROSITE" id="PS51677">
    <property type="entry name" value="NODB"/>
    <property type="match status" value="1"/>
</dbReference>
<dbReference type="RefSeq" id="WP_013488932.1">
    <property type="nucleotide sequence ID" value="NC_014829.1"/>
</dbReference>
<dbReference type="Pfam" id="PF01522">
    <property type="entry name" value="Polysacc_deac_1"/>
    <property type="match status" value="1"/>
</dbReference>
<proteinExistence type="predicted"/>
<evidence type="ECO:0000259" key="1">
    <source>
        <dbReference type="PROSITE" id="PS51677"/>
    </source>
</evidence>
<name>E6TR85_EVAC2</name>
<keyword evidence="3" id="KW-1185">Reference proteome</keyword>
<dbReference type="Gene3D" id="3.20.20.370">
    <property type="entry name" value="Glycoside hydrolase/deacetylase"/>
    <property type="match status" value="1"/>
</dbReference>
<dbReference type="Proteomes" id="UP000001401">
    <property type="component" value="Chromosome"/>
</dbReference>
<dbReference type="CDD" id="cd10917">
    <property type="entry name" value="CE4_NodB_like_6s_7s"/>
    <property type="match status" value="1"/>
</dbReference>
<feature type="domain" description="NodB homology" evidence="1">
    <location>
        <begin position="85"/>
        <end position="268"/>
    </location>
</feature>
<gene>
    <name evidence="2" type="ordered locus">Bcell_2338</name>
</gene>
<organism evidence="2 3">
    <name type="scientific">Evansella cellulosilytica (strain ATCC 21833 / DSM 2522 / FERM P-1141 / JCM 9156 / N-4)</name>
    <name type="common">Bacillus cellulosilyticus</name>
    <dbReference type="NCBI Taxonomy" id="649639"/>
    <lineage>
        <taxon>Bacteria</taxon>
        <taxon>Bacillati</taxon>
        <taxon>Bacillota</taxon>
        <taxon>Bacilli</taxon>
        <taxon>Bacillales</taxon>
        <taxon>Bacillaceae</taxon>
        <taxon>Evansella</taxon>
    </lineage>
</organism>
<dbReference type="InterPro" id="IPR011330">
    <property type="entry name" value="Glyco_hydro/deAcase_b/a-brl"/>
</dbReference>
<protein>
    <submittedName>
        <fullName evidence="2">Polysaccharide deacetylase</fullName>
    </submittedName>
</protein>